<reference evidence="1 2" key="1">
    <citation type="journal article" date="2009" name="Proc. Natl. Acad. Sci. U.S.A.">
        <title>Biogeography of the Sulfolobus islandicus pan-genome.</title>
        <authorList>
            <person name="Reno M.L."/>
            <person name="Held N.L."/>
            <person name="Fields C.J."/>
            <person name="Burke P.V."/>
            <person name="Whitaker R.J."/>
        </authorList>
    </citation>
    <scope>NUCLEOTIDE SEQUENCE [LARGE SCALE GENOMIC DNA]</scope>
    <source>
        <strain evidence="2">L.S.2.15 / Lassen #1</strain>
    </source>
</reference>
<dbReference type="Proteomes" id="UP000001747">
    <property type="component" value="Chromosome"/>
</dbReference>
<gene>
    <name evidence="1" type="ordered locus">LS215_0006</name>
</gene>
<organism evidence="1 2">
    <name type="scientific">Saccharolobus islandicus (strain L.S.2.15 / Lassen #1)</name>
    <name type="common">Sulfolobus islandicus</name>
    <dbReference type="NCBI Taxonomy" id="429572"/>
    <lineage>
        <taxon>Archaea</taxon>
        <taxon>Thermoproteota</taxon>
        <taxon>Thermoprotei</taxon>
        <taxon>Sulfolobales</taxon>
        <taxon>Sulfolobaceae</taxon>
        <taxon>Saccharolobus</taxon>
    </lineage>
</organism>
<proteinExistence type="predicted"/>
<dbReference type="HOGENOM" id="CLU_1412424_0_0_2"/>
<dbReference type="KEGG" id="sis:LS215_0006"/>
<dbReference type="AlphaFoldDB" id="C3MIV3"/>
<name>C3MIV3_SACI2</name>
<evidence type="ECO:0000313" key="2">
    <source>
        <dbReference type="Proteomes" id="UP000001747"/>
    </source>
</evidence>
<dbReference type="EMBL" id="CP001399">
    <property type="protein sequence ID" value="ACP34160.1"/>
    <property type="molecule type" value="Genomic_DNA"/>
</dbReference>
<sequence length="192" mass="22543">MSSTKRSFTALFASRDRAEKEEKMSEKITPIFSLGNFVMDKLGNVTQYTFFYYYDPENYYASLTREMLDKEIEVVKGNMQSFLDVEKIIINDRSTRAKVVSTDIFLLDITHPVIEFIITFRGKLRKGLNVYENFYEEEITEYPYEAIWRFPGKILNVKMKGQISILENFLKIKVNKGVKVGGRERIEFFLTS</sequence>
<evidence type="ECO:0000313" key="1">
    <source>
        <dbReference type="EMBL" id="ACP34160.1"/>
    </source>
</evidence>
<accession>C3MIV3</accession>
<protein>
    <submittedName>
        <fullName evidence="1">Uncharacterized protein</fullName>
    </submittedName>
</protein>